<sequence length="319" mass="33476">MSIRTRSDTSNWNALLFIALSCFWGTSFVAIEAGLEYFPPLLFAGIRYGIAGLAILSYAVATTDRWHPSGRDEWLSAAVAGVFIIAAYHALLYIGEMYVSASVAAVVVSLAPVLTAVFAAGILGQPLDKIAGVGFLLGIVGVVIVANPDPANLLSTNLLGIVLVLLSTASFAIGGVLTEPLRTSLPSESMQAWAMLIGAGVLFVGAVARGESPATIEWTSTAIISLMYLTFVSGVVGFLIYFALHERVGATEINLVSYLEPVVASLAGWVLLGHVVSSTTLVGFVTVFIGFALVKRHAIRARIVGDVPTTATGHSYDAD</sequence>
<feature type="domain" description="EamA" evidence="5">
    <location>
        <begin position="14"/>
        <end position="145"/>
    </location>
</feature>
<dbReference type="Proteomes" id="UP000465846">
    <property type="component" value="Chromosome"/>
</dbReference>
<protein>
    <submittedName>
        <fullName evidence="6">EamA family transporter</fullName>
    </submittedName>
</protein>
<keyword evidence="4" id="KW-0472">Membrane</keyword>
<dbReference type="InterPro" id="IPR050638">
    <property type="entry name" value="AA-Vitamin_Transporters"/>
</dbReference>
<dbReference type="PROSITE" id="PS51257">
    <property type="entry name" value="PROKAR_LIPOPROTEIN"/>
    <property type="match status" value="1"/>
</dbReference>
<dbReference type="EMBL" id="CP048739">
    <property type="protein sequence ID" value="QIB74655.1"/>
    <property type="molecule type" value="Genomic_DNA"/>
</dbReference>
<dbReference type="PANTHER" id="PTHR32322:SF2">
    <property type="entry name" value="EAMA DOMAIN-CONTAINING PROTEIN"/>
    <property type="match status" value="1"/>
</dbReference>
<dbReference type="PANTHER" id="PTHR32322">
    <property type="entry name" value="INNER MEMBRANE TRANSPORTER"/>
    <property type="match status" value="1"/>
</dbReference>
<name>A0A6C0UGV2_9EURY</name>
<evidence type="ECO:0000259" key="5">
    <source>
        <dbReference type="Pfam" id="PF00892"/>
    </source>
</evidence>
<dbReference type="RefSeq" id="WP_163486555.1">
    <property type="nucleotide sequence ID" value="NZ_CP048739.1"/>
</dbReference>
<dbReference type="AlphaFoldDB" id="A0A6C0UGV2"/>
<keyword evidence="2" id="KW-0812">Transmembrane</keyword>
<gene>
    <name evidence="6" type="ORF">G3I44_10380</name>
</gene>
<evidence type="ECO:0000313" key="7">
    <source>
        <dbReference type="Proteomes" id="UP000465846"/>
    </source>
</evidence>
<keyword evidence="3" id="KW-1133">Transmembrane helix</keyword>
<accession>A0A6C0UGV2</accession>
<organism evidence="6 7">
    <name type="scientific">Halogeometricum borinquense</name>
    <dbReference type="NCBI Taxonomy" id="60847"/>
    <lineage>
        <taxon>Archaea</taxon>
        <taxon>Methanobacteriati</taxon>
        <taxon>Methanobacteriota</taxon>
        <taxon>Stenosarchaea group</taxon>
        <taxon>Halobacteria</taxon>
        <taxon>Halobacteriales</taxon>
        <taxon>Haloferacaceae</taxon>
        <taxon>Halogeometricum</taxon>
    </lineage>
</organism>
<evidence type="ECO:0000256" key="2">
    <source>
        <dbReference type="ARBA" id="ARBA00022692"/>
    </source>
</evidence>
<evidence type="ECO:0000256" key="1">
    <source>
        <dbReference type="ARBA" id="ARBA00004141"/>
    </source>
</evidence>
<dbReference type="InterPro" id="IPR037185">
    <property type="entry name" value="EmrE-like"/>
</dbReference>
<dbReference type="InterPro" id="IPR000620">
    <property type="entry name" value="EamA_dom"/>
</dbReference>
<dbReference type="GeneID" id="44079811"/>
<dbReference type="SUPFAM" id="SSF103481">
    <property type="entry name" value="Multidrug resistance efflux transporter EmrE"/>
    <property type="match status" value="2"/>
</dbReference>
<comment type="subcellular location">
    <subcellularLocation>
        <location evidence="1">Membrane</location>
        <topology evidence="1">Multi-pass membrane protein</topology>
    </subcellularLocation>
</comment>
<dbReference type="Pfam" id="PF00892">
    <property type="entry name" value="EamA"/>
    <property type="match status" value="2"/>
</dbReference>
<evidence type="ECO:0000313" key="6">
    <source>
        <dbReference type="EMBL" id="QIB74655.1"/>
    </source>
</evidence>
<feature type="domain" description="EamA" evidence="5">
    <location>
        <begin position="159"/>
        <end position="294"/>
    </location>
</feature>
<evidence type="ECO:0000256" key="3">
    <source>
        <dbReference type="ARBA" id="ARBA00022989"/>
    </source>
</evidence>
<proteinExistence type="predicted"/>
<dbReference type="GO" id="GO:0016020">
    <property type="term" value="C:membrane"/>
    <property type="evidence" value="ECO:0007669"/>
    <property type="project" value="UniProtKB-SubCell"/>
</dbReference>
<evidence type="ECO:0000256" key="4">
    <source>
        <dbReference type="ARBA" id="ARBA00023136"/>
    </source>
</evidence>
<reference evidence="6 7" key="1">
    <citation type="submission" date="2020-02" db="EMBL/GenBank/DDBJ databases">
        <title>Whole genome sequence of Halogeometricum borinquense strain wsp4.</title>
        <authorList>
            <person name="Verma D.K."/>
            <person name="Gopal K."/>
            <person name="Prasad E.S."/>
        </authorList>
    </citation>
    <scope>NUCLEOTIDE SEQUENCE [LARGE SCALE GENOMIC DNA]</scope>
    <source>
        <strain evidence="7">wsp4</strain>
    </source>
</reference>